<evidence type="ECO:0000313" key="5">
    <source>
        <dbReference type="Proteomes" id="UP001254608"/>
    </source>
</evidence>
<dbReference type="EMBL" id="JAVRIC010000007">
    <property type="protein sequence ID" value="MDT0497162.1"/>
    <property type="molecule type" value="Genomic_DNA"/>
</dbReference>
<evidence type="ECO:0000313" key="4">
    <source>
        <dbReference type="EMBL" id="MDT0497162.1"/>
    </source>
</evidence>
<evidence type="ECO:0000259" key="3">
    <source>
        <dbReference type="Pfam" id="PF00156"/>
    </source>
</evidence>
<keyword evidence="5" id="KW-1185">Reference proteome</keyword>
<dbReference type="Proteomes" id="UP001254608">
    <property type="component" value="Unassembled WGS sequence"/>
</dbReference>
<dbReference type="Gene3D" id="3.40.50.2020">
    <property type="match status" value="1"/>
</dbReference>
<reference evidence="4 5" key="1">
    <citation type="submission" date="2023-09" db="EMBL/GenBank/DDBJ databases">
        <authorList>
            <person name="Rey-Velasco X."/>
        </authorList>
    </citation>
    <scope>NUCLEOTIDE SEQUENCE [LARGE SCALE GENOMIC DNA]</scope>
    <source>
        <strain evidence="4 5">W345</strain>
    </source>
</reference>
<dbReference type="PANTHER" id="PTHR43340">
    <property type="entry name" value="HYPOXANTHINE-GUANINE PHOSPHORIBOSYLTRANSFERASE"/>
    <property type="match status" value="1"/>
</dbReference>
<evidence type="ECO:0000256" key="1">
    <source>
        <dbReference type="ARBA" id="ARBA00048811"/>
    </source>
</evidence>
<gene>
    <name evidence="4" type="ORF">RM530_07260</name>
</gene>
<comment type="caution">
    <text evidence="4">The sequence shown here is derived from an EMBL/GenBank/DDBJ whole genome shotgun (WGS) entry which is preliminary data.</text>
</comment>
<dbReference type="Pfam" id="PF00156">
    <property type="entry name" value="Pribosyltran"/>
    <property type="match status" value="1"/>
</dbReference>
<dbReference type="InterPro" id="IPR029057">
    <property type="entry name" value="PRTase-like"/>
</dbReference>
<protein>
    <submittedName>
        <fullName evidence="4">Hypoxanthine-guanine phosphoribosyltransferase</fullName>
        <ecNumber evidence="4">2.4.2.8</ecNumber>
    </submittedName>
</protein>
<name>A0ABU2WH14_9GAMM</name>
<dbReference type="RefSeq" id="WP_311364554.1">
    <property type="nucleotide sequence ID" value="NZ_JAVRIC010000007.1"/>
</dbReference>
<dbReference type="PANTHER" id="PTHR43340:SF1">
    <property type="entry name" value="HYPOXANTHINE PHOSPHORIBOSYLTRANSFERASE"/>
    <property type="match status" value="1"/>
</dbReference>
<dbReference type="EC" id="2.4.2.8" evidence="4"/>
<accession>A0ABU2WH14</accession>
<comment type="catalytic activity">
    <reaction evidence="2">
        <text>IMP + diphosphate = hypoxanthine + 5-phospho-alpha-D-ribose 1-diphosphate</text>
        <dbReference type="Rhea" id="RHEA:17973"/>
        <dbReference type="ChEBI" id="CHEBI:17368"/>
        <dbReference type="ChEBI" id="CHEBI:33019"/>
        <dbReference type="ChEBI" id="CHEBI:58017"/>
        <dbReference type="ChEBI" id="CHEBI:58053"/>
        <dbReference type="EC" id="2.4.2.8"/>
    </reaction>
    <physiologicalReaction direction="right-to-left" evidence="2">
        <dbReference type="Rhea" id="RHEA:17975"/>
    </physiologicalReaction>
</comment>
<keyword evidence="4" id="KW-0808">Transferase</keyword>
<evidence type="ECO:0000256" key="2">
    <source>
        <dbReference type="ARBA" id="ARBA00049402"/>
    </source>
</evidence>
<dbReference type="GO" id="GO:0016757">
    <property type="term" value="F:glycosyltransferase activity"/>
    <property type="evidence" value="ECO:0007669"/>
    <property type="project" value="UniProtKB-KW"/>
</dbReference>
<sequence>MSELLDEVRQIRAQADCLHDEAAVNAAYDRLAGRLTAEYATLNPILICVMVGGLVTTAEVSRRLDFPFEIDYLHASRYRGKTSGGELVWKVSPTLPLKGRHVVIVDDILDEGHTLAEVQGALRAQLPESLKTLVLVDKTHSRRAPGVSAEFVGLEVADRYVFGAGMDYKSYWRQLPGIYAVAESNDAPE</sequence>
<dbReference type="InterPro" id="IPR000836">
    <property type="entry name" value="PRTase_dom"/>
</dbReference>
<dbReference type="NCBIfam" id="NF006605">
    <property type="entry name" value="PRK09162.1"/>
    <property type="match status" value="1"/>
</dbReference>
<proteinExistence type="predicted"/>
<dbReference type="SUPFAM" id="SSF53271">
    <property type="entry name" value="PRTase-like"/>
    <property type="match status" value="1"/>
</dbReference>
<keyword evidence="4" id="KW-0328">Glycosyltransferase</keyword>
<feature type="domain" description="Phosphoribosyltransferase" evidence="3">
    <location>
        <begin position="17"/>
        <end position="167"/>
    </location>
</feature>
<dbReference type="CDD" id="cd06223">
    <property type="entry name" value="PRTases_typeI"/>
    <property type="match status" value="1"/>
</dbReference>
<comment type="catalytic activity">
    <reaction evidence="1">
        <text>GMP + diphosphate = guanine + 5-phospho-alpha-D-ribose 1-diphosphate</text>
        <dbReference type="Rhea" id="RHEA:25424"/>
        <dbReference type="ChEBI" id="CHEBI:16235"/>
        <dbReference type="ChEBI" id="CHEBI:33019"/>
        <dbReference type="ChEBI" id="CHEBI:58017"/>
        <dbReference type="ChEBI" id="CHEBI:58115"/>
        <dbReference type="EC" id="2.4.2.8"/>
    </reaction>
    <physiologicalReaction direction="right-to-left" evidence="1">
        <dbReference type="Rhea" id="RHEA:25426"/>
    </physiologicalReaction>
</comment>
<dbReference type="InterPro" id="IPR050408">
    <property type="entry name" value="HGPRT"/>
</dbReference>
<organism evidence="4 5">
    <name type="scientific">Banduia mediterranea</name>
    <dbReference type="NCBI Taxonomy" id="3075609"/>
    <lineage>
        <taxon>Bacteria</taxon>
        <taxon>Pseudomonadati</taxon>
        <taxon>Pseudomonadota</taxon>
        <taxon>Gammaproteobacteria</taxon>
        <taxon>Nevskiales</taxon>
        <taxon>Algiphilaceae</taxon>
        <taxon>Banduia</taxon>
    </lineage>
</organism>